<keyword evidence="17" id="KW-1185">Reference proteome</keyword>
<evidence type="ECO:0000256" key="8">
    <source>
        <dbReference type="ARBA" id="ARBA00022991"/>
    </source>
</evidence>
<evidence type="ECO:0000256" key="14">
    <source>
        <dbReference type="ARBA" id="ARBA00053026"/>
    </source>
</evidence>
<dbReference type="GO" id="GO:0000719">
    <property type="term" value="P:photoreactive repair"/>
    <property type="evidence" value="ECO:0007669"/>
    <property type="project" value="TreeGrafter"/>
</dbReference>
<evidence type="ECO:0000256" key="13">
    <source>
        <dbReference type="ARBA" id="ARBA00033999"/>
    </source>
</evidence>
<organism evidence="16 17">
    <name type="scientific">Methanofollis liminatans DSM 4140</name>
    <dbReference type="NCBI Taxonomy" id="28892"/>
    <lineage>
        <taxon>Archaea</taxon>
        <taxon>Methanobacteriati</taxon>
        <taxon>Methanobacteriota</taxon>
        <taxon>Stenosarchaea group</taxon>
        <taxon>Methanomicrobia</taxon>
        <taxon>Methanomicrobiales</taxon>
        <taxon>Methanomicrobiaceae</taxon>
        <taxon>Methanofollis</taxon>
    </lineage>
</organism>
<dbReference type="Proteomes" id="UP000005095">
    <property type="component" value="Chromosome"/>
</dbReference>
<dbReference type="SUPFAM" id="SSF48173">
    <property type="entry name" value="Cryptochrome/photolyase FAD-binding domain"/>
    <property type="match status" value="1"/>
</dbReference>
<keyword evidence="10" id="KW-0234">DNA repair</keyword>
<dbReference type="PATRIC" id="fig|28892.9.peg.1446"/>
<dbReference type="InterPro" id="IPR052219">
    <property type="entry name" value="Photolyase_Class-2"/>
</dbReference>
<gene>
    <name evidence="16" type="ORF">Metli_1337</name>
</gene>
<evidence type="ECO:0000313" key="17">
    <source>
        <dbReference type="Proteomes" id="UP000005095"/>
    </source>
</evidence>
<proteinExistence type="inferred from homology"/>
<dbReference type="PANTHER" id="PTHR10211:SF0">
    <property type="entry name" value="DEOXYRIBODIPYRIMIDINE PHOTO-LYASE"/>
    <property type="match status" value="1"/>
</dbReference>
<keyword evidence="7" id="KW-0274">FAD</keyword>
<evidence type="ECO:0000256" key="7">
    <source>
        <dbReference type="ARBA" id="ARBA00022827"/>
    </source>
</evidence>
<evidence type="ECO:0000256" key="1">
    <source>
        <dbReference type="ARBA" id="ARBA00001974"/>
    </source>
</evidence>
<dbReference type="InterPro" id="IPR036155">
    <property type="entry name" value="Crypto/Photolyase_N_sf"/>
</dbReference>
<feature type="domain" description="Photolyase/cryptochrome alpha/beta" evidence="15">
    <location>
        <begin position="19"/>
        <end position="147"/>
    </location>
</feature>
<sequence>MVQPERISPLNGREAVAGEYVLYWMQSSQRAGENPALEYSVERANSINKPVYVCFGLDVSYPEANRRSFAFMLEGLRETGEDLKVRGIPFFVREGPPYEVAAAFGEAACLVVTDRGYLRHLNAWRERVAAAVPCPVITVESGVVVPVEVASGKEEWSAATFRPKILRQLETYLIPVKERQVNVPLQPDEVADAGVPAVDRLLVDGSVPAGMFAGGTAEARRHLGIFCSERLSAYEDGRNDPNRDVLSDLSPYLHFGQISPVEIALAVRATGMPAARAYLEEAIVRRELAVNFVRYNPGYDAYDGLPQWAKQTLADHARDQREYIYTLRELEEGRTHDQYWNAAQRQMVVTGKMHGYMRMYWGKKILEWSETPEDAYRAALYLNNRYEIDGRNPNGYAGVAWCFGKHDRPWKERAIFGKIRYMNANGLKRKFDADRYAETFPPET</sequence>
<reference evidence="16 17" key="1">
    <citation type="submission" date="2011-08" db="EMBL/GenBank/DDBJ databases">
        <title>The complete genome of Methanofollis liminatans DSM 4140.</title>
        <authorList>
            <consortium name="US DOE Joint Genome Institute (JGI-PGF)"/>
            <person name="Lucas S."/>
            <person name="Han J."/>
            <person name="Lapidus A."/>
            <person name="Bruce D."/>
            <person name="Goodwin L."/>
            <person name="Pitluck S."/>
            <person name="Peters L."/>
            <person name="Kyrpides N."/>
            <person name="Mavromatis K."/>
            <person name="Ivanova N."/>
            <person name="Mikhailova N."/>
            <person name="Lu M."/>
            <person name="Detter J.C."/>
            <person name="Tapia R."/>
            <person name="Han C."/>
            <person name="Land M."/>
            <person name="Hauser L."/>
            <person name="Markowitz V."/>
            <person name="Cheng J.-F."/>
            <person name="Hugenholtz P."/>
            <person name="Woyke T."/>
            <person name="Wu D."/>
            <person name="Spring S."/>
            <person name="Schuler E."/>
            <person name="Brambilla E."/>
            <person name="Klenk H.-P."/>
            <person name="Eisen J.A."/>
        </authorList>
    </citation>
    <scope>NUCLEOTIDE SEQUENCE [LARGE SCALE GENOMIC DNA]</scope>
    <source>
        <strain evidence="16 17">DSM 4140</strain>
    </source>
</reference>
<evidence type="ECO:0000256" key="6">
    <source>
        <dbReference type="ARBA" id="ARBA00022763"/>
    </source>
</evidence>
<dbReference type="EC" id="4.1.99.3" evidence="3"/>
<comment type="cofactor">
    <cofactor evidence="1">
        <name>FAD</name>
        <dbReference type="ChEBI" id="CHEBI:57692"/>
    </cofactor>
</comment>
<evidence type="ECO:0000256" key="3">
    <source>
        <dbReference type="ARBA" id="ARBA00013149"/>
    </source>
</evidence>
<dbReference type="InterPro" id="IPR036134">
    <property type="entry name" value="Crypto/Photolyase_FAD-like_sf"/>
</dbReference>
<evidence type="ECO:0000256" key="4">
    <source>
        <dbReference type="ARBA" id="ARBA00014046"/>
    </source>
</evidence>
<evidence type="ECO:0000259" key="15">
    <source>
        <dbReference type="PROSITE" id="PS51645"/>
    </source>
</evidence>
<evidence type="ECO:0000256" key="5">
    <source>
        <dbReference type="ARBA" id="ARBA00022630"/>
    </source>
</evidence>
<dbReference type="OrthoDB" id="11721at2157"/>
<comment type="similarity">
    <text evidence="2">Belongs to the DNA photolyase class-2 family.</text>
</comment>
<dbReference type="FunFam" id="1.10.579.10:FF:000002">
    <property type="entry name" value="Deoxyribodipyrimidine photolyase"/>
    <property type="match status" value="1"/>
</dbReference>
<dbReference type="GO" id="GO:0003904">
    <property type="term" value="F:deoxyribodipyrimidine photo-lyase activity"/>
    <property type="evidence" value="ECO:0007669"/>
    <property type="project" value="UniProtKB-EC"/>
</dbReference>
<dbReference type="PANTHER" id="PTHR10211">
    <property type="entry name" value="DEOXYRIBODIPYRIMIDINE PHOTOLYASE"/>
    <property type="match status" value="1"/>
</dbReference>
<dbReference type="Gene3D" id="1.25.40.80">
    <property type="match status" value="1"/>
</dbReference>
<dbReference type="STRING" id="28892.Metli_1337"/>
<dbReference type="InterPro" id="IPR006050">
    <property type="entry name" value="DNA_photolyase_N"/>
</dbReference>
<keyword evidence="11 16" id="KW-0456">Lyase</keyword>
<evidence type="ECO:0000256" key="10">
    <source>
        <dbReference type="ARBA" id="ARBA00023204"/>
    </source>
</evidence>
<name>J0S0C1_9EURY</name>
<dbReference type="InterPro" id="IPR014729">
    <property type="entry name" value="Rossmann-like_a/b/a_fold"/>
</dbReference>
<keyword evidence="8" id="KW-0157">Chromophore</keyword>
<dbReference type="Pfam" id="PF00875">
    <property type="entry name" value="DNA_photolyase"/>
    <property type="match status" value="1"/>
</dbReference>
<keyword evidence="9" id="KW-0238">DNA-binding</keyword>
<dbReference type="RefSeq" id="WP_004038997.1">
    <property type="nucleotide sequence ID" value="NZ_CM001555.1"/>
</dbReference>
<evidence type="ECO:0000256" key="11">
    <source>
        <dbReference type="ARBA" id="ARBA00023239"/>
    </source>
</evidence>
<dbReference type="EMBL" id="CM001555">
    <property type="protein sequence ID" value="EJG07291.1"/>
    <property type="molecule type" value="Genomic_DNA"/>
</dbReference>
<evidence type="ECO:0000313" key="16">
    <source>
        <dbReference type="EMBL" id="EJG07291.1"/>
    </source>
</evidence>
<evidence type="ECO:0000256" key="12">
    <source>
        <dbReference type="ARBA" id="ARBA00031671"/>
    </source>
</evidence>
<protein>
    <recommendedName>
        <fullName evidence="4">Deoxyribodipyrimidine photo-lyase</fullName>
        <ecNumber evidence="3">4.1.99.3</ecNumber>
    </recommendedName>
    <alternativeName>
        <fullName evidence="12">DNA photolyase</fullName>
    </alternativeName>
</protein>
<dbReference type="AlphaFoldDB" id="J0S0C1"/>
<keyword evidence="6" id="KW-0227">DNA damage</keyword>
<comment type="cofactor">
    <cofactor evidence="14">
        <name>coenzyme F420-(gamma-Glu)n</name>
        <dbReference type="ChEBI" id="CHEBI:133980"/>
    </cofactor>
</comment>
<dbReference type="GO" id="GO:0003677">
    <property type="term" value="F:DNA binding"/>
    <property type="evidence" value="ECO:0007669"/>
    <property type="project" value="UniProtKB-KW"/>
</dbReference>
<dbReference type="InterPro" id="IPR032673">
    <property type="entry name" value="DNA_photolyase_2_CS"/>
</dbReference>
<dbReference type="PROSITE" id="PS51645">
    <property type="entry name" value="PHR_CRY_ALPHA_BETA"/>
    <property type="match status" value="1"/>
</dbReference>
<dbReference type="Gene3D" id="1.10.579.10">
    <property type="entry name" value="DNA Cyclobutane Dipyrimidine Photolyase, subunit A, domain 3"/>
    <property type="match status" value="1"/>
</dbReference>
<dbReference type="HOGENOM" id="CLU_026342_2_1_2"/>
<dbReference type="PROSITE" id="PS01084">
    <property type="entry name" value="DNA_PHOTOLYASES_2_2"/>
    <property type="match status" value="1"/>
</dbReference>
<evidence type="ECO:0000256" key="2">
    <source>
        <dbReference type="ARBA" id="ARBA00006409"/>
    </source>
</evidence>
<accession>J0S0C1</accession>
<evidence type="ECO:0000256" key="9">
    <source>
        <dbReference type="ARBA" id="ARBA00023125"/>
    </source>
</evidence>
<comment type="catalytic activity">
    <reaction evidence="13">
        <text>cyclobutadipyrimidine (in DNA) = 2 pyrimidine residues (in DNA).</text>
        <dbReference type="EC" id="4.1.99.3"/>
    </reaction>
</comment>
<dbReference type="Gene3D" id="3.40.50.620">
    <property type="entry name" value="HUPs"/>
    <property type="match status" value="1"/>
</dbReference>
<keyword evidence="5" id="KW-0285">Flavoprotein</keyword>
<dbReference type="SUPFAM" id="SSF52425">
    <property type="entry name" value="Cryptochrome/photolyase, N-terminal domain"/>
    <property type="match status" value="1"/>
</dbReference>